<evidence type="ECO:0000313" key="1">
    <source>
        <dbReference type="Proteomes" id="UP000515211"/>
    </source>
</evidence>
<reference evidence="1" key="1">
    <citation type="journal article" date="2016" name="Nat. Genet.">
        <title>The genome sequences of Arachis duranensis and Arachis ipaensis, the diploid ancestors of cultivated peanut.</title>
        <authorList>
            <person name="Bertioli D.J."/>
            <person name="Cannon S.B."/>
            <person name="Froenicke L."/>
            <person name="Huang G."/>
            <person name="Farmer A.D."/>
            <person name="Cannon E.K."/>
            <person name="Liu X."/>
            <person name="Gao D."/>
            <person name="Clevenger J."/>
            <person name="Dash S."/>
            <person name="Ren L."/>
            <person name="Moretzsohn M.C."/>
            <person name="Shirasawa K."/>
            <person name="Huang W."/>
            <person name="Vidigal B."/>
            <person name="Abernathy B."/>
            <person name="Chu Y."/>
            <person name="Niederhuth C.E."/>
            <person name="Umale P."/>
            <person name="Araujo A.C."/>
            <person name="Kozik A."/>
            <person name="Kim K.D."/>
            <person name="Burow M.D."/>
            <person name="Varshney R.K."/>
            <person name="Wang X."/>
            <person name="Zhang X."/>
            <person name="Barkley N."/>
            <person name="Guimaraes P.M."/>
            <person name="Isobe S."/>
            <person name="Guo B."/>
            <person name="Liao B."/>
            <person name="Stalker H.T."/>
            <person name="Schmitz R.J."/>
            <person name="Scheffler B.E."/>
            <person name="Leal-Bertioli S.C."/>
            <person name="Xun X."/>
            <person name="Jackson S.A."/>
            <person name="Michelmore R."/>
            <person name="Ozias-Akins P."/>
        </authorList>
    </citation>
    <scope>NUCLEOTIDE SEQUENCE [LARGE SCALE GENOMIC DNA]</scope>
    <source>
        <strain evidence="1">cv. V14167</strain>
    </source>
</reference>
<organism evidence="1 2">
    <name type="scientific">Arachis duranensis</name>
    <name type="common">Wild peanut</name>
    <dbReference type="NCBI Taxonomy" id="130453"/>
    <lineage>
        <taxon>Eukaryota</taxon>
        <taxon>Viridiplantae</taxon>
        <taxon>Streptophyta</taxon>
        <taxon>Embryophyta</taxon>
        <taxon>Tracheophyta</taxon>
        <taxon>Spermatophyta</taxon>
        <taxon>Magnoliopsida</taxon>
        <taxon>eudicotyledons</taxon>
        <taxon>Gunneridae</taxon>
        <taxon>Pentapetalae</taxon>
        <taxon>rosids</taxon>
        <taxon>fabids</taxon>
        <taxon>Fabales</taxon>
        <taxon>Fabaceae</taxon>
        <taxon>Papilionoideae</taxon>
        <taxon>50 kb inversion clade</taxon>
        <taxon>dalbergioids sensu lato</taxon>
        <taxon>Dalbergieae</taxon>
        <taxon>Pterocarpus clade</taxon>
        <taxon>Arachis</taxon>
    </lineage>
</organism>
<dbReference type="RefSeq" id="XP_052117452.1">
    <property type="nucleotide sequence ID" value="XM_052261492.1"/>
</dbReference>
<dbReference type="GeneID" id="107487720"/>
<name>A0A9C6WIZ1_ARADU</name>
<dbReference type="PANTHER" id="PTHR35115">
    <property type="entry name" value="CYCLIN DELTA-3"/>
    <property type="match status" value="1"/>
</dbReference>
<accession>A0A9C6WIZ1</accession>
<dbReference type="Proteomes" id="UP000515211">
    <property type="component" value="Chromosome 5"/>
</dbReference>
<gene>
    <name evidence="2" type="primary">LOC107487720</name>
</gene>
<proteinExistence type="predicted"/>
<protein>
    <submittedName>
        <fullName evidence="2">Protein IN CHLOROPLAST ATPASE BIOGENESIS, chloroplastic isoform X1</fullName>
    </submittedName>
</protein>
<keyword evidence="1" id="KW-1185">Reference proteome</keyword>
<dbReference type="PANTHER" id="PTHR35115:SF1">
    <property type="entry name" value="PROTEIN IN CHLOROPLAST ATPASE BIOGENESIS, CHLOROPLASTIC"/>
    <property type="match status" value="1"/>
</dbReference>
<dbReference type="InterPro" id="IPR045287">
    <property type="entry name" value="PAB"/>
</dbReference>
<evidence type="ECO:0000313" key="2">
    <source>
        <dbReference type="RefSeq" id="XP_052117452.1"/>
    </source>
</evidence>
<dbReference type="AlphaFoldDB" id="A0A9C6WIZ1"/>
<reference evidence="2" key="2">
    <citation type="submission" date="2025-08" db="UniProtKB">
        <authorList>
            <consortium name="RefSeq"/>
        </authorList>
    </citation>
    <scope>IDENTIFICATION</scope>
    <source>
        <tissue evidence="2">Whole plant</tissue>
    </source>
</reference>
<sequence length="372" mass="41825">MKIGGGVLYGGPPRGSVLPLLFSNRPSSLRFTTAVAASSSSTSHVVAEHSSFVKDVAATHPPQHLSQLLSILKTRGESIISPGAKKGLIPLAIPLSKNSSGTVTALLRWPTAPPEMEMPVVEVNKYGVWLLAKSVDQFIHRILVEEDAKNSQDRNDELFHASADAGEKLYRKGDFAESKASSLDVYLLKKVGLFPDILERKVMRHFEEGDHVSALVTGEFYTKKEHFPGFARPFVFNAEVLLRVGRNAEAKDAARGALKSPWWTLGCKYRHNGKMNKLSMSKRRSQRREGKEILRRARHLHRLYWMKLLSCWIWLLWMELGMTIWSGLPNVTTKQDSMMSQSLYSTEINIPTDLLPRAGCNCLPFQQFQHFI</sequence>